<dbReference type="Proteomes" id="UP000290289">
    <property type="component" value="Chromosome 12"/>
</dbReference>
<proteinExistence type="predicted"/>
<gene>
    <name evidence="1" type="ORF">DVH24_005228</name>
</gene>
<keyword evidence="2" id="KW-1185">Reference proteome</keyword>
<organism evidence="1 2">
    <name type="scientific">Malus domestica</name>
    <name type="common">Apple</name>
    <name type="synonym">Pyrus malus</name>
    <dbReference type="NCBI Taxonomy" id="3750"/>
    <lineage>
        <taxon>Eukaryota</taxon>
        <taxon>Viridiplantae</taxon>
        <taxon>Streptophyta</taxon>
        <taxon>Embryophyta</taxon>
        <taxon>Tracheophyta</taxon>
        <taxon>Spermatophyta</taxon>
        <taxon>Magnoliopsida</taxon>
        <taxon>eudicotyledons</taxon>
        <taxon>Gunneridae</taxon>
        <taxon>Pentapetalae</taxon>
        <taxon>rosids</taxon>
        <taxon>fabids</taxon>
        <taxon>Rosales</taxon>
        <taxon>Rosaceae</taxon>
        <taxon>Amygdaloideae</taxon>
        <taxon>Maleae</taxon>
        <taxon>Malus</taxon>
    </lineage>
</organism>
<evidence type="ECO:0000313" key="1">
    <source>
        <dbReference type="EMBL" id="RXH81314.1"/>
    </source>
</evidence>
<evidence type="ECO:0000313" key="2">
    <source>
        <dbReference type="Proteomes" id="UP000290289"/>
    </source>
</evidence>
<dbReference type="EMBL" id="RDQH01000338">
    <property type="protein sequence ID" value="RXH81314.1"/>
    <property type="molecule type" value="Genomic_DNA"/>
</dbReference>
<name>A0A498IGQ5_MALDO</name>
<sequence>MEEDEASKFWWDQPIENVKKVDELKQFKSSLEKLKAKVITQLDEIEMRESVVRHYLIEESNTQTTTETMAAAEEDRIEEGNWDALKSVP</sequence>
<comment type="caution">
    <text evidence="1">The sequence shown here is derived from an EMBL/GenBank/DDBJ whole genome shotgun (WGS) entry which is preliminary data.</text>
</comment>
<dbReference type="AlphaFoldDB" id="A0A498IGQ5"/>
<reference evidence="1 2" key="1">
    <citation type="submission" date="2018-10" db="EMBL/GenBank/DDBJ databases">
        <title>A high-quality apple genome assembly.</title>
        <authorList>
            <person name="Hu J."/>
        </authorList>
    </citation>
    <scope>NUCLEOTIDE SEQUENCE [LARGE SCALE GENOMIC DNA]</scope>
    <source>
        <strain evidence="2">cv. HFTH1</strain>
        <tissue evidence="1">Young leaf</tissue>
    </source>
</reference>
<protein>
    <submittedName>
        <fullName evidence="1">Uncharacterized protein</fullName>
    </submittedName>
</protein>
<accession>A0A498IGQ5</accession>